<accession>O45575</accession>
<evidence type="ECO:0000313" key="3">
    <source>
        <dbReference type="WormBase" id="F56A8.4"/>
    </source>
</evidence>
<dbReference type="AGR" id="WB:WBGene00010140"/>
<dbReference type="WormBase" id="F56A8.4">
    <property type="protein sequence ID" value="CE42906"/>
    <property type="gene ID" value="WBGene00010140"/>
</dbReference>
<dbReference type="PANTHER" id="PTHR21503">
    <property type="entry name" value="F-BOX-CONTAINING HYPOTHETICAL PROTEIN C.ELEGANS"/>
    <property type="match status" value="1"/>
</dbReference>
<dbReference type="UCSC" id="F56A8.4">
    <property type="organism name" value="c. elegans"/>
</dbReference>
<dbReference type="RefSeq" id="NP_499732.2">
    <property type="nucleotide sequence ID" value="NM_067331.5"/>
</dbReference>
<dbReference type="Proteomes" id="UP000001940">
    <property type="component" value="Chromosome III"/>
</dbReference>
<dbReference type="HOGENOM" id="CLU_957221_0_0_1"/>
<keyword evidence="2" id="KW-1185">Reference proteome</keyword>
<dbReference type="EMBL" id="BX284603">
    <property type="protein sequence ID" value="CAB05744.2"/>
    <property type="molecule type" value="Genomic_DNA"/>
</dbReference>
<dbReference type="InParanoid" id="O45575"/>
<reference evidence="1 2" key="1">
    <citation type="journal article" date="1998" name="Science">
        <title>Genome sequence of the nematode C. elegans: a platform for investigating biology.</title>
        <authorList>
            <consortium name="The C. elegans sequencing consortium"/>
            <person name="Sulson J.E."/>
            <person name="Waterston R."/>
        </authorList>
    </citation>
    <scope>NUCLEOTIDE SEQUENCE [LARGE SCALE GENOMIC DNA]</scope>
    <source>
        <strain evidence="1 2">Bristol N2</strain>
    </source>
</reference>
<dbReference type="CTD" id="176741"/>
<dbReference type="Bgee" id="WBGene00010140">
    <property type="expression patterns" value="Expressed in germ line (C elegans) and 4 other cell types or tissues"/>
</dbReference>
<dbReference type="KEGG" id="cel:CELE_F56A8.4"/>
<dbReference type="PaxDb" id="6239-F56A8.4"/>
<dbReference type="FunCoup" id="O45575">
    <property type="interactions" value="3"/>
</dbReference>
<dbReference type="PANTHER" id="PTHR21503:SF12">
    <property type="entry name" value="F-BOX DOMAIN-CONTAINING PROTEIN-RELATED"/>
    <property type="match status" value="1"/>
</dbReference>
<evidence type="ECO:0000313" key="2">
    <source>
        <dbReference type="Proteomes" id="UP000001940"/>
    </source>
</evidence>
<protein>
    <submittedName>
        <fullName evidence="1">F-box domain-containing protein</fullName>
    </submittedName>
</protein>
<organism evidence="1 2">
    <name type="scientific">Caenorhabditis elegans</name>
    <dbReference type="NCBI Taxonomy" id="6239"/>
    <lineage>
        <taxon>Eukaryota</taxon>
        <taxon>Metazoa</taxon>
        <taxon>Ecdysozoa</taxon>
        <taxon>Nematoda</taxon>
        <taxon>Chromadorea</taxon>
        <taxon>Rhabditida</taxon>
        <taxon>Rhabditina</taxon>
        <taxon>Rhabditomorpha</taxon>
        <taxon>Rhabditoidea</taxon>
        <taxon>Rhabditidae</taxon>
        <taxon>Peloderinae</taxon>
        <taxon>Caenorhabditis</taxon>
    </lineage>
</organism>
<dbReference type="GeneID" id="176741"/>
<name>O45575_CAEEL</name>
<sequence length="291" mass="34416">MDLLRLPYLGQQKILQLADPASVVNFALSSEECARIVKTINLYVEDLRLVISGESCRIELKFFYHQKKFSWAFMPSQTSRIVKYYRNKTISETMFPYERMMLAADFVTKVIRFPVSSVSGNGETWRMQELVNSRLIKQVDKVQLTNTFIANPCRFELKELEVLLINQCNWFTTSSLEAWNPKYLKIKTPYFSSWMTNLFIQDCCNLDKNGKLRRIVFYGKYNKVQILEDLNSKRFEKGRRQEIYPGPKPLDCKLGYDIERKDGLLSTIVFGRERIDFVFWHERFPGDNYEF</sequence>
<evidence type="ECO:0000313" key="1">
    <source>
        <dbReference type="EMBL" id="CAB05744.2"/>
    </source>
</evidence>
<dbReference type="AlphaFoldDB" id="O45575"/>
<proteinExistence type="predicted"/>
<gene>
    <name evidence="1" type="ORF">CELE_F56A8.4</name>
    <name evidence="1 3" type="ORF">F56A8.4</name>
</gene>